<dbReference type="RefSeq" id="WP_271090630.1">
    <property type="nucleotide sequence ID" value="NZ_JAPJZH010000009.1"/>
</dbReference>
<dbReference type="EMBL" id="JAPJZH010000009">
    <property type="protein sequence ID" value="MDA4846838.1"/>
    <property type="molecule type" value="Genomic_DNA"/>
</dbReference>
<accession>A0ABT4VQ51</accession>
<dbReference type="Proteomes" id="UP001148313">
    <property type="component" value="Unassembled WGS sequence"/>
</dbReference>
<proteinExistence type="inferred from homology"/>
<dbReference type="CDD" id="cd06558">
    <property type="entry name" value="crotonase-like"/>
    <property type="match status" value="1"/>
</dbReference>
<evidence type="ECO:0000313" key="8">
    <source>
        <dbReference type="Proteomes" id="UP001148313"/>
    </source>
</evidence>
<evidence type="ECO:0000313" key="7">
    <source>
        <dbReference type="EMBL" id="MDA4846838.1"/>
    </source>
</evidence>
<evidence type="ECO:0000256" key="1">
    <source>
        <dbReference type="ARBA" id="ARBA00005254"/>
    </source>
</evidence>
<keyword evidence="8" id="KW-1185">Reference proteome</keyword>
<comment type="caution">
    <text evidence="7">The sequence shown here is derived from an EMBL/GenBank/DDBJ whole genome shotgun (WGS) entry which is preliminary data.</text>
</comment>
<dbReference type="Pfam" id="PF00378">
    <property type="entry name" value="ECH_1"/>
    <property type="match status" value="1"/>
</dbReference>
<organism evidence="7 8">
    <name type="scientific">Hoeflea poritis</name>
    <dbReference type="NCBI Taxonomy" id="2993659"/>
    <lineage>
        <taxon>Bacteria</taxon>
        <taxon>Pseudomonadati</taxon>
        <taxon>Pseudomonadota</taxon>
        <taxon>Alphaproteobacteria</taxon>
        <taxon>Hyphomicrobiales</taxon>
        <taxon>Rhizobiaceae</taxon>
        <taxon>Hoeflea</taxon>
    </lineage>
</organism>
<comment type="similarity">
    <text evidence="1">Belongs to the enoyl-CoA hydratase/isomerase family.</text>
</comment>
<dbReference type="PANTHER" id="PTHR43602">
    <property type="match status" value="1"/>
</dbReference>
<dbReference type="Gene3D" id="1.10.12.10">
    <property type="entry name" value="Lyase 2-enoyl-coa Hydratase, Chain A, domain 2"/>
    <property type="match status" value="1"/>
</dbReference>
<dbReference type="InterPro" id="IPR001753">
    <property type="entry name" value="Enoyl-CoA_hydra/iso"/>
</dbReference>
<keyword evidence="7" id="KW-0456">Lyase</keyword>
<evidence type="ECO:0000256" key="6">
    <source>
        <dbReference type="ARBA" id="ARBA00040545"/>
    </source>
</evidence>
<keyword evidence="2" id="KW-0276">Fatty acid metabolism</keyword>
<keyword evidence="4" id="KW-0443">Lipid metabolism</keyword>
<evidence type="ECO:0000256" key="2">
    <source>
        <dbReference type="ARBA" id="ARBA00022832"/>
    </source>
</evidence>
<name>A0ABT4VQ51_9HYPH</name>
<dbReference type="InterPro" id="IPR014748">
    <property type="entry name" value="Enoyl-CoA_hydra_C"/>
</dbReference>
<dbReference type="GO" id="GO:0004300">
    <property type="term" value="F:enoyl-CoA hydratase activity"/>
    <property type="evidence" value="ECO:0007669"/>
    <property type="project" value="UniProtKB-EC"/>
</dbReference>
<dbReference type="NCBIfam" id="NF006008">
    <property type="entry name" value="PRK08139.1"/>
    <property type="match status" value="1"/>
</dbReference>
<gene>
    <name evidence="7" type="ORF">OOZ53_15870</name>
</gene>
<dbReference type="InterPro" id="IPR029045">
    <property type="entry name" value="ClpP/crotonase-like_dom_sf"/>
</dbReference>
<dbReference type="InterPro" id="IPR052377">
    <property type="entry name" value="Mitochondrial_ECH-domain"/>
</dbReference>
<protein>
    <recommendedName>
        <fullName evidence="6">Enoyl-CoA hydratase domain-containing protein 3, mitochondrial</fullName>
    </recommendedName>
</protein>
<reference evidence="7" key="1">
    <citation type="submission" date="2022-11" db="EMBL/GenBank/DDBJ databases">
        <title>Hoeflea poritis sp. nov., isolated from scleractinian coral Porites lutea.</title>
        <authorList>
            <person name="Zhang G."/>
            <person name="Wei Q."/>
            <person name="Cai L."/>
        </authorList>
    </citation>
    <scope>NUCLEOTIDE SEQUENCE</scope>
    <source>
        <strain evidence="7">E7-10</strain>
    </source>
</reference>
<dbReference type="PANTHER" id="PTHR43602:SF1">
    <property type="entry name" value="ENOYL-COA HYDRATASE DOMAIN-CONTAINING PROTEIN 3, MITOCHONDRIAL"/>
    <property type="match status" value="1"/>
</dbReference>
<keyword evidence="3" id="KW-0809">Transit peptide</keyword>
<dbReference type="SUPFAM" id="SSF52096">
    <property type="entry name" value="ClpP/crotonase"/>
    <property type="match status" value="1"/>
</dbReference>
<dbReference type="Gene3D" id="3.90.226.10">
    <property type="entry name" value="2-enoyl-CoA Hydratase, Chain A, domain 1"/>
    <property type="match status" value="1"/>
</dbReference>
<comment type="function">
    <text evidence="5">May play a role in fatty acid biosynthesis and insulin sensitivity.</text>
</comment>
<evidence type="ECO:0000256" key="5">
    <source>
        <dbReference type="ARBA" id="ARBA00037410"/>
    </source>
</evidence>
<sequence length="273" mass="29614">MSEAPAAQDADQDVLVVRQLSDGILRLTLNNPPANALSIAMMDALQAALDDAGSDGDVRVVVIAAAGKVFSAGHDLKELTAHRSDKDRGRAFFEQTMRQCSELMMTITRLPKPVIAEVDGLATAAGCQLVATCDLAICTDTSTFCTPGVNIGLFCSTPMVAVSRAAHRKQAMEMLLTGETIDASTAKEFGLVNRIVPREYLRTVSDKYASSIASKSALTLKIGKEAFYQQIERPLAEAYDYTAWVMTENMLARDAEEGISAFLEKRDPKWSDR</sequence>
<evidence type="ECO:0000256" key="3">
    <source>
        <dbReference type="ARBA" id="ARBA00022946"/>
    </source>
</evidence>
<evidence type="ECO:0000256" key="4">
    <source>
        <dbReference type="ARBA" id="ARBA00023098"/>
    </source>
</evidence>